<dbReference type="GO" id="GO:0046872">
    <property type="term" value="F:metal ion binding"/>
    <property type="evidence" value="ECO:0007669"/>
    <property type="project" value="UniProtKB-KW"/>
</dbReference>
<dbReference type="SUPFAM" id="SSF102712">
    <property type="entry name" value="JAB1/MPN domain"/>
    <property type="match status" value="1"/>
</dbReference>
<evidence type="ECO:0000313" key="8">
    <source>
        <dbReference type="Proteomes" id="UP000292209"/>
    </source>
</evidence>
<evidence type="ECO:0000256" key="4">
    <source>
        <dbReference type="ARBA" id="ARBA00022833"/>
    </source>
</evidence>
<keyword evidence="2" id="KW-0479">Metal-binding</keyword>
<reference evidence="7 8" key="1">
    <citation type="submission" date="2019-02" db="EMBL/GenBank/DDBJ databases">
        <title>Genomic Encyclopedia of Archaeal and Bacterial Type Strains, Phase II (KMG-II): from individual species to whole genera.</title>
        <authorList>
            <person name="Goeker M."/>
        </authorList>
    </citation>
    <scope>NUCLEOTIDE SEQUENCE [LARGE SCALE GENOMIC DNA]</scope>
    <source>
        <strain evidence="7 8">DSM 21411</strain>
    </source>
</reference>
<evidence type="ECO:0000256" key="3">
    <source>
        <dbReference type="ARBA" id="ARBA00022801"/>
    </source>
</evidence>
<keyword evidence="3" id="KW-0378">Hydrolase</keyword>
<evidence type="ECO:0000313" key="7">
    <source>
        <dbReference type="EMBL" id="RZS98611.1"/>
    </source>
</evidence>
<dbReference type="PROSITE" id="PS01302">
    <property type="entry name" value="UPF0758"/>
    <property type="match status" value="1"/>
</dbReference>
<feature type="domain" description="MPN" evidence="6">
    <location>
        <begin position="23"/>
        <end position="149"/>
    </location>
</feature>
<dbReference type="Gene3D" id="3.40.140.10">
    <property type="entry name" value="Cytidine Deaminase, domain 2"/>
    <property type="match status" value="1"/>
</dbReference>
<dbReference type="PANTHER" id="PTHR30471">
    <property type="entry name" value="DNA REPAIR PROTEIN RADC"/>
    <property type="match status" value="1"/>
</dbReference>
<dbReference type="PROSITE" id="PS50249">
    <property type="entry name" value="MPN"/>
    <property type="match status" value="1"/>
</dbReference>
<dbReference type="InterPro" id="IPR001405">
    <property type="entry name" value="UPF0758"/>
</dbReference>
<evidence type="ECO:0000256" key="5">
    <source>
        <dbReference type="ARBA" id="ARBA00023049"/>
    </source>
</evidence>
<dbReference type="RefSeq" id="WP_130277276.1">
    <property type="nucleotide sequence ID" value="NZ_SGXG01000001.1"/>
</dbReference>
<name>A0A4Q7PDZ5_9BACT</name>
<dbReference type="InterPro" id="IPR037518">
    <property type="entry name" value="MPN"/>
</dbReference>
<gene>
    <name evidence="7" type="ORF">BC751_4276</name>
</gene>
<dbReference type="Pfam" id="PF04002">
    <property type="entry name" value="RadC"/>
    <property type="match status" value="1"/>
</dbReference>
<evidence type="ECO:0000256" key="2">
    <source>
        <dbReference type="ARBA" id="ARBA00022723"/>
    </source>
</evidence>
<dbReference type="GO" id="GO:0006508">
    <property type="term" value="P:proteolysis"/>
    <property type="evidence" value="ECO:0007669"/>
    <property type="project" value="UniProtKB-KW"/>
</dbReference>
<dbReference type="PANTHER" id="PTHR30471:SF3">
    <property type="entry name" value="UPF0758 PROTEIN YEES-RELATED"/>
    <property type="match status" value="1"/>
</dbReference>
<keyword evidence="5" id="KW-0482">Metalloprotease</keyword>
<accession>A0A4Q7PDZ5</accession>
<dbReference type="InterPro" id="IPR025657">
    <property type="entry name" value="RadC_JAB"/>
</dbReference>
<keyword evidence="1" id="KW-0645">Protease</keyword>
<dbReference type="CDD" id="cd08071">
    <property type="entry name" value="MPN_DUF2466"/>
    <property type="match status" value="1"/>
</dbReference>
<dbReference type="EMBL" id="SGXG01000001">
    <property type="protein sequence ID" value="RZS98611.1"/>
    <property type="molecule type" value="Genomic_DNA"/>
</dbReference>
<proteinExistence type="predicted"/>
<keyword evidence="8" id="KW-1185">Reference proteome</keyword>
<keyword evidence="4" id="KW-0862">Zinc</keyword>
<sequence>MTNLIYELKLSYTPKGHGKDLQKIKSSQDAFRILHGIFDQDLIAAREEFVVLYLNRANQVIGYHCAFQGGVSSVVCDPKIILAVALKSLATGLILAHNHPSGNLYPSEADISLTRKIKSACKEMDLELLDHIILSPDARYYSFADEGKIP</sequence>
<comment type="caution">
    <text evidence="7">The sequence shown here is derived from an EMBL/GenBank/DDBJ whole genome shotgun (WGS) entry which is preliminary data.</text>
</comment>
<dbReference type="Proteomes" id="UP000292209">
    <property type="component" value="Unassembled WGS sequence"/>
</dbReference>
<protein>
    <submittedName>
        <fullName evidence="7">DNA repair protein RadC</fullName>
    </submittedName>
</protein>
<dbReference type="InterPro" id="IPR020891">
    <property type="entry name" value="UPF0758_CS"/>
</dbReference>
<evidence type="ECO:0000256" key="1">
    <source>
        <dbReference type="ARBA" id="ARBA00022670"/>
    </source>
</evidence>
<evidence type="ECO:0000259" key="6">
    <source>
        <dbReference type="PROSITE" id="PS50249"/>
    </source>
</evidence>
<dbReference type="AlphaFoldDB" id="A0A4Q7PDZ5"/>
<dbReference type="OrthoDB" id="9804482at2"/>
<dbReference type="GO" id="GO:0008237">
    <property type="term" value="F:metallopeptidase activity"/>
    <property type="evidence" value="ECO:0007669"/>
    <property type="project" value="UniProtKB-KW"/>
</dbReference>
<organism evidence="7 8">
    <name type="scientific">Cecembia calidifontis</name>
    <dbReference type="NCBI Taxonomy" id="1187080"/>
    <lineage>
        <taxon>Bacteria</taxon>
        <taxon>Pseudomonadati</taxon>
        <taxon>Bacteroidota</taxon>
        <taxon>Cytophagia</taxon>
        <taxon>Cytophagales</taxon>
        <taxon>Cyclobacteriaceae</taxon>
        <taxon>Cecembia</taxon>
    </lineage>
</organism>